<dbReference type="PANTHER" id="PTHR37984:SF5">
    <property type="entry name" value="PROTEIN NYNRIN-LIKE"/>
    <property type="match status" value="1"/>
</dbReference>
<dbReference type="Gene3D" id="3.10.10.10">
    <property type="entry name" value="HIV Type 1 Reverse Transcriptase, subunit A, domain 1"/>
    <property type="match status" value="1"/>
</dbReference>
<dbReference type="WBParaSite" id="TMUE_2000008686.1">
    <property type="protein sequence ID" value="TMUE_2000008686.1"/>
    <property type="gene ID" value="WBGene00300364"/>
</dbReference>
<evidence type="ECO:0000313" key="3">
    <source>
        <dbReference type="WBParaSite" id="TMUE_2000008686.1"/>
    </source>
</evidence>
<dbReference type="InterPro" id="IPR001878">
    <property type="entry name" value="Znf_CCHC"/>
</dbReference>
<organism evidence="2 3">
    <name type="scientific">Trichuris muris</name>
    <name type="common">Mouse whipworm</name>
    <dbReference type="NCBI Taxonomy" id="70415"/>
    <lineage>
        <taxon>Eukaryota</taxon>
        <taxon>Metazoa</taxon>
        <taxon>Ecdysozoa</taxon>
        <taxon>Nematoda</taxon>
        <taxon>Enoplea</taxon>
        <taxon>Dorylaimia</taxon>
        <taxon>Trichinellida</taxon>
        <taxon>Trichuridae</taxon>
        <taxon>Trichuris</taxon>
    </lineage>
</organism>
<dbReference type="Gene3D" id="4.10.60.10">
    <property type="entry name" value="Zinc finger, CCHC-type"/>
    <property type="match status" value="1"/>
</dbReference>
<name>A0A5S6QMW3_TRIMR</name>
<dbReference type="Proteomes" id="UP000046395">
    <property type="component" value="Unassembled WGS sequence"/>
</dbReference>
<keyword evidence="2" id="KW-1185">Reference proteome</keyword>
<dbReference type="GO" id="GO:0008270">
    <property type="term" value="F:zinc ion binding"/>
    <property type="evidence" value="ECO:0007669"/>
    <property type="project" value="InterPro"/>
</dbReference>
<evidence type="ECO:0000313" key="2">
    <source>
        <dbReference type="Proteomes" id="UP000046395"/>
    </source>
</evidence>
<reference evidence="3" key="1">
    <citation type="submission" date="2019-12" db="UniProtKB">
        <authorList>
            <consortium name="WormBaseParasite"/>
        </authorList>
    </citation>
    <scope>IDENTIFICATION</scope>
</reference>
<dbReference type="SUPFAM" id="SSF57756">
    <property type="entry name" value="Retrovirus zinc finger-like domains"/>
    <property type="match status" value="1"/>
</dbReference>
<dbReference type="GO" id="GO:0019899">
    <property type="term" value="F:enzyme binding"/>
    <property type="evidence" value="ECO:0007669"/>
    <property type="project" value="UniProtKB-ARBA"/>
</dbReference>
<dbReference type="InterPro" id="IPR050951">
    <property type="entry name" value="Retrovirus_Pol_polyprotein"/>
</dbReference>
<dbReference type="SUPFAM" id="SSF56672">
    <property type="entry name" value="DNA/RNA polymerases"/>
    <property type="match status" value="1"/>
</dbReference>
<dbReference type="Gene3D" id="3.30.70.270">
    <property type="match status" value="1"/>
</dbReference>
<dbReference type="AlphaFoldDB" id="A0A5S6QMW3"/>
<evidence type="ECO:0000259" key="1">
    <source>
        <dbReference type="SMART" id="SM00343"/>
    </source>
</evidence>
<dbReference type="PANTHER" id="PTHR37984">
    <property type="entry name" value="PROTEIN CBG26694"/>
    <property type="match status" value="1"/>
</dbReference>
<sequence>MEEQCVTSAAVNKVEEHVKENKAVRKVRYWQCGKMKHFASECRFKDAKCNFCGHVGHIAAACLKKKKSKANVGLISQKPVQSIREFESASPITQKVRLNGDQLQILGVCNVKATTLDQHLKDVAVELNVTSLARFNVLGRKTIRDLDVDIGALLKGPSASVGNVHAVQQNDEPGNTLVTECKKLGNQFSDLFKPEMGCFGNFELEVSFKPDAKPIFCQPRTVPFAILEDLNQAYVAGIKRGVWVAATQFNDYGTPVVPVRKTISKDRKKITLRVCGVYSVTVNPKLEIHRHPSPLPDDLMRKLSGGYYFTKWIWQMHMIRLS</sequence>
<dbReference type="InterPro" id="IPR043502">
    <property type="entry name" value="DNA/RNA_pol_sf"/>
</dbReference>
<accession>A0A5S6QMW3</accession>
<dbReference type="STRING" id="70415.A0A5S6QMW3"/>
<dbReference type="InterPro" id="IPR036875">
    <property type="entry name" value="Znf_CCHC_sf"/>
</dbReference>
<protein>
    <submittedName>
        <fullName evidence="3">CCHC-type domain-containing protein</fullName>
    </submittedName>
</protein>
<proteinExistence type="predicted"/>
<feature type="domain" description="CCHC-type" evidence="1">
    <location>
        <begin position="30"/>
        <end position="44"/>
    </location>
</feature>
<dbReference type="SMART" id="SM00343">
    <property type="entry name" value="ZnF_C2HC"/>
    <property type="match status" value="2"/>
</dbReference>
<feature type="domain" description="CCHC-type" evidence="1">
    <location>
        <begin position="48"/>
        <end position="64"/>
    </location>
</feature>
<dbReference type="GO" id="GO:0003676">
    <property type="term" value="F:nucleic acid binding"/>
    <property type="evidence" value="ECO:0007669"/>
    <property type="project" value="InterPro"/>
</dbReference>
<dbReference type="InterPro" id="IPR043128">
    <property type="entry name" value="Rev_trsase/Diguanyl_cyclase"/>
</dbReference>